<reference evidence="5 6" key="1">
    <citation type="journal article" date="2024" name="Front. Microbiol.">
        <title>Pangenomic and biochemical analyses of Helcococcus ovis reveal widespread tetracycline resistance and a novel bacterial species, Helcococcus bovis.</title>
        <authorList>
            <person name="Cunha F."/>
            <person name="Zhai Y."/>
            <person name="Casaro S."/>
            <person name="Jones K.L."/>
            <person name="Hernandez M."/>
            <person name="Bisinotto R.S."/>
            <person name="Kariyawasam S."/>
            <person name="Brown M.B."/>
            <person name="Phillips A."/>
            <person name="Jeong K.C."/>
            <person name="Galvao K.N."/>
        </authorList>
    </citation>
    <scope>NUCLEOTIDE SEQUENCE [LARGE SCALE GENOMIC DNA]</scope>
    <source>
        <strain evidence="5 6">KG197</strain>
    </source>
</reference>
<evidence type="ECO:0000256" key="3">
    <source>
        <dbReference type="ARBA" id="ARBA00022829"/>
    </source>
</evidence>
<keyword evidence="2" id="KW-0132">Cell division</keyword>
<dbReference type="PANTHER" id="PTHR34298">
    <property type="entry name" value="SEGREGATION AND CONDENSATION PROTEIN B"/>
    <property type="match status" value="1"/>
</dbReference>
<dbReference type="InterPro" id="IPR005234">
    <property type="entry name" value="ScpB_csome_segregation"/>
</dbReference>
<evidence type="ECO:0000313" key="5">
    <source>
        <dbReference type="EMBL" id="MFM1524517.1"/>
    </source>
</evidence>
<keyword evidence="1" id="KW-0963">Cytoplasm</keyword>
<dbReference type="Pfam" id="PF04079">
    <property type="entry name" value="SMC_ScpB"/>
    <property type="match status" value="1"/>
</dbReference>
<comment type="caution">
    <text evidence="5">The sequence shown here is derived from an EMBL/GenBank/DDBJ whole genome shotgun (WGS) entry which is preliminary data.</text>
</comment>
<evidence type="ECO:0000256" key="2">
    <source>
        <dbReference type="ARBA" id="ARBA00022618"/>
    </source>
</evidence>
<dbReference type="RefSeq" id="WP_408126306.1">
    <property type="nucleotide sequence ID" value="NZ_JBFNFH010000003.1"/>
</dbReference>
<dbReference type="PIRSF" id="PIRSF019345">
    <property type="entry name" value="ScpB"/>
    <property type="match status" value="1"/>
</dbReference>
<keyword evidence="6" id="KW-1185">Reference proteome</keyword>
<evidence type="ECO:0000313" key="6">
    <source>
        <dbReference type="Proteomes" id="UP001629536"/>
    </source>
</evidence>
<dbReference type="InterPro" id="IPR036390">
    <property type="entry name" value="WH_DNA-bd_sf"/>
</dbReference>
<organism evidence="5 6">
    <name type="scientific">Helcococcus bovis</name>
    <dbReference type="NCBI Taxonomy" id="3153252"/>
    <lineage>
        <taxon>Bacteria</taxon>
        <taxon>Bacillati</taxon>
        <taxon>Bacillota</taxon>
        <taxon>Tissierellia</taxon>
        <taxon>Tissierellales</taxon>
        <taxon>Peptoniphilaceae</taxon>
        <taxon>Helcococcus</taxon>
    </lineage>
</organism>
<name>A0ABW9F572_9FIRM</name>
<evidence type="ECO:0000256" key="1">
    <source>
        <dbReference type="ARBA" id="ARBA00022490"/>
    </source>
</evidence>
<dbReference type="SUPFAM" id="SSF46785">
    <property type="entry name" value="Winged helix' DNA-binding domain"/>
    <property type="match status" value="2"/>
</dbReference>
<gene>
    <name evidence="5" type="primary">scpB</name>
    <name evidence="5" type="ORF">ABGF40_02410</name>
</gene>
<proteinExistence type="predicted"/>
<keyword evidence="4" id="KW-0131">Cell cycle</keyword>
<sequence>MSRRELKSIIDAILFAWAEPIHIDEIMKIIEQDKKTTRDLLKEIQDECEHYRRGIILNNYNDYFQYSTRIEHDSYLKKLTKSSPRKITNSTMEVLAIIAYNQPVTRVEIDNIRGVKSYSSIDTLRAKGLIEEVGRLDAVGKPVLYGTTVEFLKSFNLSSLDELPEIENLDEVNTILENEYDEN</sequence>
<evidence type="ECO:0000256" key="4">
    <source>
        <dbReference type="ARBA" id="ARBA00023306"/>
    </source>
</evidence>
<dbReference type="PANTHER" id="PTHR34298:SF2">
    <property type="entry name" value="SEGREGATION AND CONDENSATION PROTEIN B"/>
    <property type="match status" value="1"/>
</dbReference>
<dbReference type="Proteomes" id="UP001629536">
    <property type="component" value="Unassembled WGS sequence"/>
</dbReference>
<dbReference type="NCBIfam" id="TIGR00281">
    <property type="entry name" value="SMC-Scp complex subunit ScpB"/>
    <property type="match status" value="1"/>
</dbReference>
<dbReference type="EMBL" id="JBFNFH010000003">
    <property type="protein sequence ID" value="MFM1524517.1"/>
    <property type="molecule type" value="Genomic_DNA"/>
</dbReference>
<dbReference type="Gene3D" id="1.10.10.10">
    <property type="entry name" value="Winged helix-like DNA-binding domain superfamily/Winged helix DNA-binding domain"/>
    <property type="match status" value="2"/>
</dbReference>
<accession>A0ABW9F572</accession>
<keyword evidence="3" id="KW-0159">Chromosome partition</keyword>
<protein>
    <submittedName>
        <fullName evidence="5">SMC-Scp complex subunit ScpB</fullName>
    </submittedName>
</protein>
<dbReference type="InterPro" id="IPR036388">
    <property type="entry name" value="WH-like_DNA-bd_sf"/>
</dbReference>